<sequence length="387" mass="44982">MLDIFDGNSKVYKKVVHEALDIVEHFMEVGSNLEYDEIYGSVFPLHKQDEENKENQGLAFLKKLHREIIDNFSHEFSPLKEYVLYHILFFVHEGSEGTFLLSDTIQKSLNKRETSSLDEDELTVLNTIETPKDLIGVCFEDLDFLKVEKIFDIYKTNPKVVTDFLHVDLEYYKDLLPDDIFSEYKQIQEYLTPEEKSTKQNTVVKAVTETINSKDDFYKKVDSLIATFKHFIEHKKVHILFNDKKIGQAKEKQVQVAFWMMAKMALQESGIVISPEVDTGRGIVDFQLSKGADFQALIELKLGNHGRYKDGLNFLLPTYLLIEQVDYGFFVLVCYTQEIYEEAKSLHQKAEELSQKYNRKIRFERIDASGTLESASKIRTEKDIGFK</sequence>
<evidence type="ECO:0000313" key="2">
    <source>
        <dbReference type="EMBL" id="PEJ31629.1"/>
    </source>
</evidence>
<evidence type="ECO:0008006" key="5">
    <source>
        <dbReference type="Google" id="ProtNLM"/>
    </source>
</evidence>
<accession>A0AAX0RRD6</accession>
<dbReference type="Proteomes" id="UP000260457">
    <property type="component" value="Chromosome"/>
</dbReference>
<organism evidence="2 3">
    <name type="scientific">Peribacillus butanolivorans</name>
    <dbReference type="NCBI Taxonomy" id="421767"/>
    <lineage>
        <taxon>Bacteria</taxon>
        <taxon>Bacillati</taxon>
        <taxon>Bacillota</taxon>
        <taxon>Bacilli</taxon>
        <taxon>Bacillales</taxon>
        <taxon>Bacillaceae</taxon>
        <taxon>Peribacillus</taxon>
    </lineage>
</organism>
<dbReference type="EMBL" id="NUEQ01000027">
    <property type="protein sequence ID" value="PEJ31629.1"/>
    <property type="molecule type" value="Genomic_DNA"/>
</dbReference>
<evidence type="ECO:0000313" key="3">
    <source>
        <dbReference type="Proteomes" id="UP000220106"/>
    </source>
</evidence>
<name>A0AAX0RRD6_9BACI</name>
<gene>
    <name evidence="2" type="ORF">CN689_15620</name>
    <name evidence="1" type="ORF">DTO10_17300</name>
</gene>
<protein>
    <recommendedName>
        <fullName evidence="5">DUF91 domain-containing protein</fullName>
    </recommendedName>
</protein>
<proteinExistence type="predicted"/>
<dbReference type="KEGG" id="pbut:DTO10_17300"/>
<evidence type="ECO:0000313" key="4">
    <source>
        <dbReference type="Proteomes" id="UP000260457"/>
    </source>
</evidence>
<dbReference type="EMBL" id="CP030926">
    <property type="protein sequence ID" value="AXN39941.1"/>
    <property type="molecule type" value="Genomic_DNA"/>
</dbReference>
<reference evidence="1 4" key="2">
    <citation type="submission" date="2018-07" db="EMBL/GenBank/DDBJ databases">
        <title>The molecular basis for the intramolecular migration of carboxyl group in the catabolism of para-hydroxybenzoate via gentisate.</title>
        <authorList>
            <person name="Zhao H."/>
            <person name="Xu Y."/>
            <person name="Lin S."/>
            <person name="Spain J.C."/>
            <person name="Zhou N.-Y."/>
        </authorList>
    </citation>
    <scope>NUCLEOTIDE SEQUENCE [LARGE SCALE GENOMIC DNA]</scope>
    <source>
        <strain evidence="1 4">PHB-7a</strain>
    </source>
</reference>
<keyword evidence="4" id="KW-1185">Reference proteome</keyword>
<dbReference type="AlphaFoldDB" id="A0AAX0RRD6"/>
<reference evidence="2 3" key="1">
    <citation type="submission" date="2017-09" db="EMBL/GenBank/DDBJ databases">
        <title>Large-scale bioinformatics analysis of Bacillus genomes uncovers conserved roles of natural products in bacterial physiology.</title>
        <authorList>
            <consortium name="Agbiome Team Llc"/>
            <person name="Bleich R.M."/>
            <person name="Kirk G.J."/>
            <person name="Santa Maria K.C."/>
            <person name="Allen S.E."/>
            <person name="Farag S."/>
            <person name="Shank E.A."/>
            <person name="Bowers A."/>
        </authorList>
    </citation>
    <scope>NUCLEOTIDE SEQUENCE [LARGE SCALE GENOMIC DNA]</scope>
    <source>
        <strain evidence="2 3">AFS003229</strain>
    </source>
</reference>
<evidence type="ECO:0000313" key="1">
    <source>
        <dbReference type="EMBL" id="AXN39941.1"/>
    </source>
</evidence>
<dbReference type="Proteomes" id="UP000220106">
    <property type="component" value="Unassembled WGS sequence"/>
</dbReference>